<reference evidence="4" key="1">
    <citation type="journal article" date="2019" name="Int. J. Syst. Evol. Microbiol.">
        <title>The Global Catalogue of Microorganisms (GCM) 10K type strain sequencing project: providing services to taxonomists for standard genome sequencing and annotation.</title>
        <authorList>
            <consortium name="The Broad Institute Genomics Platform"/>
            <consortium name="The Broad Institute Genome Sequencing Center for Infectious Disease"/>
            <person name="Wu L."/>
            <person name="Ma J."/>
        </authorList>
    </citation>
    <scope>NUCLEOTIDE SEQUENCE [LARGE SCALE GENOMIC DNA]</scope>
    <source>
        <strain evidence="4">KCTC 52473</strain>
    </source>
</reference>
<keyword evidence="4" id="KW-1185">Reference proteome</keyword>
<dbReference type="Proteomes" id="UP001595478">
    <property type="component" value="Unassembled WGS sequence"/>
</dbReference>
<name>A0ABV7FPW8_9ALTE</name>
<dbReference type="EMBL" id="JBHRSW010000021">
    <property type="protein sequence ID" value="MFC3122358.1"/>
    <property type="molecule type" value="Genomic_DNA"/>
</dbReference>
<accession>A0ABV7FPW8</accession>
<evidence type="ECO:0000256" key="2">
    <source>
        <dbReference type="SAM" id="SignalP"/>
    </source>
</evidence>
<feature type="compositionally biased region" description="Polar residues" evidence="1">
    <location>
        <begin position="66"/>
        <end position="81"/>
    </location>
</feature>
<organism evidence="3 4">
    <name type="scientific">Agaribacter flavus</name>
    <dbReference type="NCBI Taxonomy" id="1902781"/>
    <lineage>
        <taxon>Bacteria</taxon>
        <taxon>Pseudomonadati</taxon>
        <taxon>Pseudomonadota</taxon>
        <taxon>Gammaproteobacteria</taxon>
        <taxon>Alteromonadales</taxon>
        <taxon>Alteromonadaceae</taxon>
        <taxon>Agaribacter</taxon>
    </lineage>
</organism>
<dbReference type="RefSeq" id="WP_376920491.1">
    <property type="nucleotide sequence ID" value="NZ_JBHRSW010000021.1"/>
</dbReference>
<feature type="chain" id="PRO_5045495017" evidence="2">
    <location>
        <begin position="25"/>
        <end position="229"/>
    </location>
</feature>
<proteinExistence type="predicted"/>
<sequence>MMNNRFIKSIITSGILVFSFVASGQVSSFTELTERVSSCSSIENDAQRLICYDKLFKPLHHTVTTADKSNGQSVTTSQSVNAAPVSANGTEDKSIQGGDAATLLKNNLKVSNFPQTANEDLPYVPAPTPTSLPPSPLTTSNDDGFGSENLKKSTVTKPQEITSTITKITKTLTENRIVNLDNGQAWRETQLSRLRLKEGETITIRKGAFSSYLLSKEGVNRSMRVKRIK</sequence>
<gene>
    <name evidence="3" type="ORF">ACFOHL_12075</name>
</gene>
<feature type="signal peptide" evidence="2">
    <location>
        <begin position="1"/>
        <end position="24"/>
    </location>
</feature>
<evidence type="ECO:0000256" key="1">
    <source>
        <dbReference type="SAM" id="MobiDB-lite"/>
    </source>
</evidence>
<evidence type="ECO:0000313" key="4">
    <source>
        <dbReference type="Proteomes" id="UP001595478"/>
    </source>
</evidence>
<protein>
    <submittedName>
        <fullName evidence="3">Uncharacterized protein</fullName>
    </submittedName>
</protein>
<feature type="region of interest" description="Disordered" evidence="1">
    <location>
        <begin position="66"/>
        <end position="94"/>
    </location>
</feature>
<keyword evidence="2" id="KW-0732">Signal</keyword>
<evidence type="ECO:0000313" key="3">
    <source>
        <dbReference type="EMBL" id="MFC3122358.1"/>
    </source>
</evidence>
<comment type="caution">
    <text evidence="3">The sequence shown here is derived from an EMBL/GenBank/DDBJ whole genome shotgun (WGS) entry which is preliminary data.</text>
</comment>